<dbReference type="AlphaFoldDB" id="A0AA36BNI3"/>
<feature type="transmembrane region" description="Helical" evidence="2">
    <location>
        <begin position="165"/>
        <end position="188"/>
    </location>
</feature>
<dbReference type="InterPro" id="IPR050327">
    <property type="entry name" value="Proton-linked_MCT"/>
</dbReference>
<keyword evidence="2" id="KW-0472">Membrane</keyword>
<feature type="transmembrane region" description="Helical" evidence="2">
    <location>
        <begin position="582"/>
        <end position="601"/>
    </location>
</feature>
<name>A0AA36BNI3_OCTVU</name>
<dbReference type="EMBL" id="OX597833">
    <property type="protein sequence ID" value="CAI9737219.1"/>
    <property type="molecule type" value="Genomic_DNA"/>
</dbReference>
<dbReference type="SUPFAM" id="SSF103473">
    <property type="entry name" value="MFS general substrate transporter"/>
    <property type="match status" value="2"/>
</dbReference>
<keyword evidence="2" id="KW-1133">Transmembrane helix</keyword>
<feature type="transmembrane region" description="Helical" evidence="2">
    <location>
        <begin position="494"/>
        <end position="516"/>
    </location>
</feature>
<evidence type="ECO:0000256" key="2">
    <source>
        <dbReference type="SAM" id="Phobius"/>
    </source>
</evidence>
<sequence length="653" mass="70211">MNRSKFDPQMSFQPTRHETAVKDVEICQKRPVVPDGGWGWVVCFAAACTCFVVSGLASSAGIFLIGLRRSFDDHVSKLSTVGALIEGLSMMAAPVASILLNYFSHRTVLIIAGLIGCTGAVLGTFSISIDMMIVTYGLISGVSLGMSFFTCQIIAGLYFDKKRALAIGITNCGGGMGTMLFSLIVQLLLDFYGLRSTLLIIAGILLNITVLGALCRPLPYTSAGAGNTEYKDGTDHPTAMELPSLAPEYINGENIKQREMINEAFDLSDEKQNTGSPLPAEKSDIKDETIVEKQKIDGGSILKRCSAVIGVDIFKDINFVLLTISYTFWVSTAAMYAFIPPMCVWSFGMSKQNAALLMLFLGMFATIGELLLGVFVDFFHFSSNKIYVFSLSIHVITAILIPHCNRFEYMAPVVSVFGFASGLAVSLRLVLTTEVVGLEHSTKAFSVLSFFCGILFSASPPIYGLVFDATKSFVAIFYGGGTCARVFDDPVSKLSLIGALLVGLSMLAAPVASILLNYFNHRTVLIFAGLLGFTGAVLGAFSTNIDMLIVTYGFMSGVSLGISYFTCQIVTGLYFDKKRATAIGITNCGGGLGTMTAGIFVDYLLDFYGLRGTLLIISGLLLNVIVFGALCRPLKNPFKDGVKAEYTEKSFGS</sequence>
<evidence type="ECO:0000256" key="1">
    <source>
        <dbReference type="ARBA" id="ARBA00004141"/>
    </source>
</evidence>
<feature type="transmembrane region" description="Helical" evidence="2">
    <location>
        <begin position="133"/>
        <end position="158"/>
    </location>
</feature>
<feature type="transmembrane region" description="Helical" evidence="2">
    <location>
        <begin position="409"/>
        <end position="431"/>
    </location>
</feature>
<dbReference type="GO" id="GO:0008028">
    <property type="term" value="F:monocarboxylic acid transmembrane transporter activity"/>
    <property type="evidence" value="ECO:0007669"/>
    <property type="project" value="TreeGrafter"/>
</dbReference>
<evidence type="ECO:0000259" key="3">
    <source>
        <dbReference type="PROSITE" id="PS50850"/>
    </source>
</evidence>
<evidence type="ECO:0000313" key="5">
    <source>
        <dbReference type="Proteomes" id="UP001162480"/>
    </source>
</evidence>
<dbReference type="InterPro" id="IPR011701">
    <property type="entry name" value="MFS"/>
</dbReference>
<keyword evidence="2" id="KW-0812">Transmembrane</keyword>
<dbReference type="PANTHER" id="PTHR11360">
    <property type="entry name" value="MONOCARBOXYLATE TRANSPORTER"/>
    <property type="match status" value="1"/>
</dbReference>
<feature type="domain" description="Major facilitator superfamily (MFS) profile" evidence="3">
    <location>
        <begin position="410"/>
        <end position="653"/>
    </location>
</feature>
<reference evidence="4" key="1">
    <citation type="submission" date="2023-08" db="EMBL/GenBank/DDBJ databases">
        <authorList>
            <person name="Alioto T."/>
            <person name="Alioto T."/>
            <person name="Gomez Garrido J."/>
        </authorList>
    </citation>
    <scope>NUCLEOTIDE SEQUENCE</scope>
</reference>
<feature type="transmembrane region" description="Helical" evidence="2">
    <location>
        <begin position="319"/>
        <end position="339"/>
    </location>
</feature>
<dbReference type="Proteomes" id="UP001162480">
    <property type="component" value="Chromosome 20"/>
</dbReference>
<proteinExistence type="predicted"/>
<comment type="subcellular location">
    <subcellularLocation>
        <location evidence="1">Membrane</location>
        <topology evidence="1">Multi-pass membrane protein</topology>
    </subcellularLocation>
</comment>
<gene>
    <name evidence="4" type="ORF">OCTVUL_1B019202</name>
</gene>
<dbReference type="PANTHER" id="PTHR11360:SF306">
    <property type="entry name" value="RE01051P"/>
    <property type="match status" value="1"/>
</dbReference>
<dbReference type="Gene3D" id="1.20.1250.20">
    <property type="entry name" value="MFS general substrate transporter like domains"/>
    <property type="match status" value="2"/>
</dbReference>
<feature type="transmembrane region" description="Helical" evidence="2">
    <location>
        <begin position="607"/>
        <end position="630"/>
    </location>
</feature>
<keyword evidence="5" id="KW-1185">Reference proteome</keyword>
<evidence type="ECO:0000313" key="4">
    <source>
        <dbReference type="EMBL" id="CAI9737219.1"/>
    </source>
</evidence>
<feature type="transmembrane region" description="Helical" evidence="2">
    <location>
        <begin position="549"/>
        <end position="575"/>
    </location>
</feature>
<feature type="transmembrane region" description="Helical" evidence="2">
    <location>
        <begin position="443"/>
        <end position="463"/>
    </location>
</feature>
<dbReference type="InterPro" id="IPR036259">
    <property type="entry name" value="MFS_trans_sf"/>
</dbReference>
<dbReference type="InterPro" id="IPR020846">
    <property type="entry name" value="MFS_dom"/>
</dbReference>
<dbReference type="PROSITE" id="PS50850">
    <property type="entry name" value="MFS"/>
    <property type="match status" value="1"/>
</dbReference>
<feature type="transmembrane region" description="Helical" evidence="2">
    <location>
        <begin position="78"/>
        <end position="100"/>
    </location>
</feature>
<feature type="transmembrane region" description="Helical" evidence="2">
    <location>
        <begin position="194"/>
        <end position="214"/>
    </location>
</feature>
<dbReference type="Pfam" id="PF07690">
    <property type="entry name" value="MFS_1"/>
    <property type="match status" value="2"/>
</dbReference>
<accession>A0AA36BNI3</accession>
<organism evidence="4 5">
    <name type="scientific">Octopus vulgaris</name>
    <name type="common">Common octopus</name>
    <dbReference type="NCBI Taxonomy" id="6645"/>
    <lineage>
        <taxon>Eukaryota</taxon>
        <taxon>Metazoa</taxon>
        <taxon>Spiralia</taxon>
        <taxon>Lophotrochozoa</taxon>
        <taxon>Mollusca</taxon>
        <taxon>Cephalopoda</taxon>
        <taxon>Coleoidea</taxon>
        <taxon>Octopodiformes</taxon>
        <taxon>Octopoda</taxon>
        <taxon>Incirrata</taxon>
        <taxon>Octopodidae</taxon>
        <taxon>Octopus</taxon>
    </lineage>
</organism>
<feature type="transmembrane region" description="Helical" evidence="2">
    <location>
        <begin position="523"/>
        <end position="543"/>
    </location>
</feature>
<feature type="transmembrane region" description="Helical" evidence="2">
    <location>
        <begin position="386"/>
        <end position="403"/>
    </location>
</feature>
<dbReference type="GO" id="GO:0016020">
    <property type="term" value="C:membrane"/>
    <property type="evidence" value="ECO:0007669"/>
    <property type="project" value="UniProtKB-SubCell"/>
</dbReference>
<feature type="transmembrane region" description="Helical" evidence="2">
    <location>
        <begin position="38"/>
        <end position="66"/>
    </location>
</feature>
<protein>
    <submittedName>
        <fullName evidence="4">Monocarboxylate transporter 9-like isoform X1</fullName>
    </submittedName>
</protein>
<feature type="transmembrane region" description="Helical" evidence="2">
    <location>
        <begin position="354"/>
        <end position="379"/>
    </location>
</feature>
<feature type="transmembrane region" description="Helical" evidence="2">
    <location>
        <begin position="107"/>
        <end position="127"/>
    </location>
</feature>